<dbReference type="KEGG" id="pta:HPL003_08315"/>
<sequence>MIVNFHEALPSSSATTPILITTGTLMAAVQLSQYIIQR</sequence>
<proteinExistence type="predicted"/>
<evidence type="ECO:0000313" key="2">
    <source>
        <dbReference type="Proteomes" id="UP000005876"/>
    </source>
</evidence>
<organism evidence="1 2">
    <name type="scientific">Paenibacillus terrae (strain HPL-003)</name>
    <dbReference type="NCBI Taxonomy" id="985665"/>
    <lineage>
        <taxon>Bacteria</taxon>
        <taxon>Bacillati</taxon>
        <taxon>Bacillota</taxon>
        <taxon>Bacilli</taxon>
        <taxon>Bacillales</taxon>
        <taxon>Paenibacillaceae</taxon>
        <taxon>Paenibacillus</taxon>
    </lineage>
</organism>
<reference key="2">
    <citation type="submission" date="2011-11" db="EMBL/GenBank/DDBJ databases">
        <authorList>
            <person name="Shin S.H."/>
            <person name="Kim S."/>
            <person name="Kim J.Y."/>
        </authorList>
    </citation>
    <scope>NUCLEOTIDE SEQUENCE</scope>
    <source>
        <strain>HPL-003</strain>
    </source>
</reference>
<dbReference type="EMBL" id="CP003107">
    <property type="protein sequence ID" value="AET58426.1"/>
    <property type="molecule type" value="Genomic_DNA"/>
</dbReference>
<dbReference type="Proteomes" id="UP000005876">
    <property type="component" value="Chromosome"/>
</dbReference>
<reference evidence="1 2" key="3">
    <citation type="journal article" date="2012" name="J. Bacteriol.">
        <title>Genome Sequence of Paenibacillus terrae HPL-003, a Xylanase-Producing Bacterium Isolated from Soil Found in Forest Residue.</title>
        <authorList>
            <person name="Shin S.H."/>
            <person name="Kim S."/>
            <person name="Kim J.Y."/>
            <person name="Song H.Y."/>
            <person name="Cho S.J."/>
            <person name="Kim D.R."/>
            <person name="Lee K.I."/>
            <person name="Lim H.K."/>
            <person name="Park N.J."/>
            <person name="Hwang I.T."/>
            <person name="Yang K.S."/>
        </authorList>
    </citation>
    <scope>NUCLEOTIDE SEQUENCE [LARGE SCALE GENOMIC DNA]</scope>
    <source>
        <strain evidence="1 2">HPL-003</strain>
    </source>
</reference>
<name>G7VX48_PAETH</name>
<accession>G7VX48</accession>
<evidence type="ECO:0000313" key="1">
    <source>
        <dbReference type="EMBL" id="AET58426.1"/>
    </source>
</evidence>
<dbReference type="HOGENOM" id="CLU_3331028_0_0_9"/>
<dbReference type="AlphaFoldDB" id="G7VX48"/>
<reference evidence="2" key="1">
    <citation type="submission" date="2011-11" db="EMBL/GenBank/DDBJ databases">
        <title>Complete sequence of Paenibacillus terrae HPL-003.</title>
        <authorList>
            <person name="Shin S.H."/>
            <person name="Kim S."/>
            <person name="Kim J.Y."/>
        </authorList>
    </citation>
    <scope>NUCLEOTIDE SEQUENCE [LARGE SCALE GENOMIC DNA]</scope>
    <source>
        <strain evidence="2">HPL-003</strain>
    </source>
</reference>
<gene>
    <name evidence="1" type="ordered locus">HPL003_08315</name>
</gene>
<protein>
    <submittedName>
        <fullName evidence="1">Uncharacterized protein</fullName>
    </submittedName>
</protein>